<sequence length="225" mass="24770">MFAAIDPSTHPYAALGLTRNPDGSITRAAEAPITPPSCNLTEPTDPVLSKDVPSTHPSTPPSASSSPNSPRLLHQTSTHNIRPRRWIRYPTCRLHNFPQFMHHRRLRDPALVVSVDYRLAPNTASPPPTTTAWRPYTGLKPLTTSGSPNVLDKIKDLGWRVIVTGCDGDSTVDRQMELAKALKEHGVKVVGKFIEGEYHGYDLLEPSKSELILGTVQEMVKSPNK</sequence>
<dbReference type="EMBL" id="JABTTQ020003150">
    <property type="protein sequence ID" value="KAK6119667.1"/>
    <property type="molecule type" value="Genomic_DNA"/>
</dbReference>
<keyword evidence="3" id="KW-1185">Reference proteome</keyword>
<name>A0ABR0UBH6_REHGL</name>
<proteinExistence type="predicted"/>
<evidence type="ECO:0000313" key="2">
    <source>
        <dbReference type="EMBL" id="KAK6119667.1"/>
    </source>
</evidence>
<reference evidence="2 3" key="1">
    <citation type="journal article" date="2021" name="Comput. Struct. Biotechnol. J.">
        <title>De novo genome assembly of the potent medicinal plant Rehmannia glutinosa using nanopore technology.</title>
        <authorList>
            <person name="Ma L."/>
            <person name="Dong C."/>
            <person name="Song C."/>
            <person name="Wang X."/>
            <person name="Zheng X."/>
            <person name="Niu Y."/>
            <person name="Chen S."/>
            <person name="Feng W."/>
        </authorList>
    </citation>
    <scope>NUCLEOTIDE SEQUENCE [LARGE SCALE GENOMIC DNA]</scope>
    <source>
        <strain evidence="2">DH-2019</strain>
    </source>
</reference>
<evidence type="ECO:0000256" key="1">
    <source>
        <dbReference type="SAM" id="MobiDB-lite"/>
    </source>
</evidence>
<evidence type="ECO:0008006" key="4">
    <source>
        <dbReference type="Google" id="ProtNLM"/>
    </source>
</evidence>
<evidence type="ECO:0000313" key="3">
    <source>
        <dbReference type="Proteomes" id="UP001318860"/>
    </source>
</evidence>
<feature type="compositionally biased region" description="Low complexity" evidence="1">
    <location>
        <begin position="54"/>
        <end position="70"/>
    </location>
</feature>
<gene>
    <name evidence="2" type="ORF">DH2020_046584</name>
</gene>
<dbReference type="InterPro" id="IPR029058">
    <property type="entry name" value="AB_hydrolase_fold"/>
</dbReference>
<comment type="caution">
    <text evidence="2">The sequence shown here is derived from an EMBL/GenBank/DDBJ whole genome shotgun (WGS) entry which is preliminary data.</text>
</comment>
<accession>A0ABR0UBH6</accession>
<dbReference type="Proteomes" id="UP001318860">
    <property type="component" value="Unassembled WGS sequence"/>
</dbReference>
<organism evidence="2 3">
    <name type="scientific">Rehmannia glutinosa</name>
    <name type="common">Chinese foxglove</name>
    <dbReference type="NCBI Taxonomy" id="99300"/>
    <lineage>
        <taxon>Eukaryota</taxon>
        <taxon>Viridiplantae</taxon>
        <taxon>Streptophyta</taxon>
        <taxon>Embryophyta</taxon>
        <taxon>Tracheophyta</taxon>
        <taxon>Spermatophyta</taxon>
        <taxon>Magnoliopsida</taxon>
        <taxon>eudicotyledons</taxon>
        <taxon>Gunneridae</taxon>
        <taxon>Pentapetalae</taxon>
        <taxon>asterids</taxon>
        <taxon>lamiids</taxon>
        <taxon>Lamiales</taxon>
        <taxon>Orobanchaceae</taxon>
        <taxon>Rehmannieae</taxon>
        <taxon>Rehmannia</taxon>
    </lineage>
</organism>
<dbReference type="Gene3D" id="3.40.50.1820">
    <property type="entry name" value="alpha/beta hydrolase"/>
    <property type="match status" value="1"/>
</dbReference>
<dbReference type="SUPFAM" id="SSF53474">
    <property type="entry name" value="alpha/beta-Hydrolases"/>
    <property type="match status" value="1"/>
</dbReference>
<protein>
    <recommendedName>
        <fullName evidence="4">Alpha/beta hydrolase fold-3 domain-containing protein</fullName>
    </recommendedName>
</protein>
<feature type="region of interest" description="Disordered" evidence="1">
    <location>
        <begin position="1"/>
        <end position="79"/>
    </location>
</feature>